<dbReference type="PANTHER" id="PTHR47967:SF46">
    <property type="entry name" value="ASPARTIC PROTEINASE NEPENTHESIN-1"/>
    <property type="match status" value="1"/>
</dbReference>
<reference evidence="6" key="1">
    <citation type="submission" date="2018-10" db="EMBL/GenBank/DDBJ databases">
        <title>Population genomic analysis revealed the cold adaptation of white poplar.</title>
        <authorList>
            <person name="Liu Y.-J."/>
        </authorList>
    </citation>
    <scope>NUCLEOTIDE SEQUENCE [LARGE SCALE GENOMIC DNA]</scope>
    <source>
        <strain evidence="6">PAL-ZL1</strain>
    </source>
</reference>
<feature type="domain" description="Xylanase inhibitor N-terminal" evidence="5">
    <location>
        <begin position="85"/>
        <end position="168"/>
    </location>
</feature>
<dbReference type="PANTHER" id="PTHR47967">
    <property type="entry name" value="OS07G0603500 PROTEIN-RELATED"/>
    <property type="match status" value="1"/>
</dbReference>
<dbReference type="InterPro" id="IPR032861">
    <property type="entry name" value="TAXi_N"/>
</dbReference>
<evidence type="ECO:0000256" key="1">
    <source>
        <dbReference type="ARBA" id="ARBA00007447"/>
    </source>
</evidence>
<proteinExistence type="inferred from homology"/>
<name>A0A4U5QVB2_POPAL</name>
<comment type="caution">
    <text evidence="6">The sequence shown here is derived from an EMBL/GenBank/DDBJ whole genome shotgun (WGS) entry which is preliminary data.</text>
</comment>
<dbReference type="STRING" id="43335.A0A4U5QVB2"/>
<evidence type="ECO:0000259" key="5">
    <source>
        <dbReference type="Pfam" id="PF14543"/>
    </source>
</evidence>
<dbReference type="InterPro" id="IPR021109">
    <property type="entry name" value="Peptidase_aspartic_dom_sf"/>
</dbReference>
<dbReference type="AlphaFoldDB" id="A0A4U5QVB2"/>
<sequence>MLSPPQKFPTIPHSNPYKCSQKYKFQLDFHVAIPCGLIPPVLANTSCPSASGLHLKPSLSLQIPAATSLGLHALLAKLTAPPTNPDTFLARHSSTFSPSHCFSSLCQLVPQPDPNPCNHTRLHGPCRYEYVYSDGSKTSGFFSKETTTLNTSSGRAMKLRSLAFGCGFHVSGPSVPGRVLMEPMNYLTIGDVVSLKKDNQSRISYTPLLTDPVALTFYYIAIKGVFNGVKLTIDPPVWLVDELCNGGTLPRPTPGDESTRSGFDLCVNVTGVSRPRLPRLNLELGGASVFSPPRRNYFIEIREGVRCLATLPADSESGGFSVIGNLMQQGFLMEFDRGDSRLGFSRRGCALWFDSRVPTNCMQQVMDPFFKVDDESRTNSALSSPFGFGKMIIRPSVFVLTFGGGRYNWMEMRTVPL</sequence>
<dbReference type="GO" id="GO:0008233">
    <property type="term" value="F:peptidase activity"/>
    <property type="evidence" value="ECO:0007669"/>
    <property type="project" value="UniProtKB-KW"/>
</dbReference>
<evidence type="ECO:0000256" key="3">
    <source>
        <dbReference type="ARBA" id="ARBA00022801"/>
    </source>
</evidence>
<evidence type="ECO:0008006" key="7">
    <source>
        <dbReference type="Google" id="ProtNLM"/>
    </source>
</evidence>
<protein>
    <recommendedName>
        <fullName evidence="7">Peptidase A1 domain-containing protein</fullName>
    </recommendedName>
</protein>
<dbReference type="Gene3D" id="2.40.70.10">
    <property type="entry name" value="Acid Proteases"/>
    <property type="match status" value="2"/>
</dbReference>
<dbReference type="Pfam" id="PF14541">
    <property type="entry name" value="TAXi_C"/>
    <property type="match status" value="1"/>
</dbReference>
<accession>A0A4U5QVB2</accession>
<feature type="domain" description="Xylanase inhibitor C-terminal" evidence="4">
    <location>
        <begin position="259"/>
        <end position="345"/>
    </location>
</feature>
<keyword evidence="3" id="KW-0378">Hydrolase</keyword>
<dbReference type="InterPro" id="IPR051708">
    <property type="entry name" value="Plant_Aspart_Prot_A1"/>
</dbReference>
<evidence type="ECO:0000313" key="6">
    <source>
        <dbReference type="EMBL" id="TKS15083.1"/>
    </source>
</evidence>
<evidence type="ECO:0000259" key="4">
    <source>
        <dbReference type="Pfam" id="PF14541"/>
    </source>
</evidence>
<comment type="similarity">
    <text evidence="1">Belongs to the peptidase A1 family.</text>
</comment>
<dbReference type="EMBL" id="RCHU01000101">
    <property type="protein sequence ID" value="TKS15083.1"/>
    <property type="molecule type" value="Genomic_DNA"/>
</dbReference>
<gene>
    <name evidence="6" type="ORF">D5086_0000037500</name>
</gene>
<dbReference type="SUPFAM" id="SSF50630">
    <property type="entry name" value="Acid proteases"/>
    <property type="match status" value="1"/>
</dbReference>
<evidence type="ECO:0000256" key="2">
    <source>
        <dbReference type="ARBA" id="ARBA00022670"/>
    </source>
</evidence>
<dbReference type="Pfam" id="PF14543">
    <property type="entry name" value="TAXi_N"/>
    <property type="match status" value="1"/>
</dbReference>
<dbReference type="InterPro" id="IPR032799">
    <property type="entry name" value="TAXi_C"/>
</dbReference>
<dbReference type="GO" id="GO:0006508">
    <property type="term" value="P:proteolysis"/>
    <property type="evidence" value="ECO:0007669"/>
    <property type="project" value="UniProtKB-KW"/>
</dbReference>
<keyword evidence="2" id="KW-0645">Protease</keyword>
<organism evidence="6">
    <name type="scientific">Populus alba</name>
    <name type="common">White poplar</name>
    <dbReference type="NCBI Taxonomy" id="43335"/>
    <lineage>
        <taxon>Eukaryota</taxon>
        <taxon>Viridiplantae</taxon>
        <taxon>Streptophyta</taxon>
        <taxon>Embryophyta</taxon>
        <taxon>Tracheophyta</taxon>
        <taxon>Spermatophyta</taxon>
        <taxon>Magnoliopsida</taxon>
        <taxon>eudicotyledons</taxon>
        <taxon>Gunneridae</taxon>
        <taxon>Pentapetalae</taxon>
        <taxon>rosids</taxon>
        <taxon>fabids</taxon>
        <taxon>Malpighiales</taxon>
        <taxon>Salicaceae</taxon>
        <taxon>Saliceae</taxon>
        <taxon>Populus</taxon>
    </lineage>
</organism>